<dbReference type="Proteomes" id="UP000321933">
    <property type="component" value="Unassembled WGS sequence"/>
</dbReference>
<keyword evidence="4" id="KW-1185">Reference proteome</keyword>
<evidence type="ECO:0000313" key="3">
    <source>
        <dbReference type="EMBL" id="TXS95068.1"/>
    </source>
</evidence>
<protein>
    <submittedName>
        <fullName evidence="3">Glucose 1-dehydrogenase</fullName>
        <ecNumber evidence="3">1.1.1.47</ecNumber>
    </submittedName>
</protein>
<proteinExistence type="inferred from homology"/>
<comment type="caution">
    <text evidence="3">The sequence shown here is derived from an EMBL/GenBank/DDBJ whole genome shotgun (WGS) entry which is preliminary data.</text>
</comment>
<accession>A0A5C9A2T0</accession>
<dbReference type="EC" id="1.1.1.47" evidence="3"/>
<dbReference type="InterPro" id="IPR002347">
    <property type="entry name" value="SDR_fam"/>
</dbReference>
<dbReference type="OrthoDB" id="9786435at2"/>
<dbReference type="Gene3D" id="3.40.50.720">
    <property type="entry name" value="NAD(P)-binding Rossmann-like Domain"/>
    <property type="match status" value="1"/>
</dbReference>
<dbReference type="PRINTS" id="PR00081">
    <property type="entry name" value="GDHRDH"/>
</dbReference>
<evidence type="ECO:0000313" key="4">
    <source>
        <dbReference type="Proteomes" id="UP000321933"/>
    </source>
</evidence>
<dbReference type="PRINTS" id="PR00080">
    <property type="entry name" value="SDRFAMILY"/>
</dbReference>
<gene>
    <name evidence="3" type="ORF">FVW59_03990</name>
</gene>
<dbReference type="InterPro" id="IPR036291">
    <property type="entry name" value="NAD(P)-bd_dom_sf"/>
</dbReference>
<comment type="similarity">
    <text evidence="1">Belongs to the short-chain dehydrogenases/reductases (SDR) family.</text>
</comment>
<dbReference type="Pfam" id="PF13561">
    <property type="entry name" value="adh_short_C2"/>
    <property type="match status" value="1"/>
</dbReference>
<dbReference type="GO" id="GO:0047936">
    <property type="term" value="F:glucose 1-dehydrogenase [NAD(P)+] activity"/>
    <property type="evidence" value="ECO:0007669"/>
    <property type="project" value="UniProtKB-EC"/>
</dbReference>
<dbReference type="RefSeq" id="WP_148062908.1">
    <property type="nucleotide sequence ID" value="NZ_VRYZ01000001.1"/>
</dbReference>
<dbReference type="CDD" id="cd05233">
    <property type="entry name" value="SDR_c"/>
    <property type="match status" value="1"/>
</dbReference>
<dbReference type="InterPro" id="IPR020904">
    <property type="entry name" value="Sc_DH/Rdtase_CS"/>
</dbReference>
<dbReference type="NCBIfam" id="NF005559">
    <property type="entry name" value="PRK07231.1"/>
    <property type="match status" value="1"/>
</dbReference>
<reference evidence="3 4" key="1">
    <citation type="submission" date="2019-08" db="EMBL/GenBank/DDBJ databases">
        <title>Parahaliea maris sp. nov., isolated from the surface seawater.</title>
        <authorList>
            <person name="Liu Y."/>
        </authorList>
    </citation>
    <scope>NUCLEOTIDE SEQUENCE [LARGE SCALE GENOMIC DNA]</scope>
    <source>
        <strain evidence="3 4">S2-26</strain>
    </source>
</reference>
<dbReference type="SUPFAM" id="SSF51735">
    <property type="entry name" value="NAD(P)-binding Rossmann-fold domains"/>
    <property type="match status" value="1"/>
</dbReference>
<dbReference type="PANTHER" id="PTHR24321:SF8">
    <property type="entry name" value="ESTRADIOL 17-BETA-DEHYDROGENASE 8-RELATED"/>
    <property type="match status" value="1"/>
</dbReference>
<dbReference type="FunFam" id="3.40.50.720:FF:000084">
    <property type="entry name" value="Short-chain dehydrogenase reductase"/>
    <property type="match status" value="1"/>
</dbReference>
<dbReference type="PROSITE" id="PS00061">
    <property type="entry name" value="ADH_SHORT"/>
    <property type="match status" value="1"/>
</dbReference>
<dbReference type="AlphaFoldDB" id="A0A5C9A2T0"/>
<name>A0A5C9A2T0_9GAMM</name>
<organism evidence="3 4">
    <name type="scientific">Parahaliea aestuarii</name>
    <dbReference type="NCBI Taxonomy" id="1852021"/>
    <lineage>
        <taxon>Bacteria</taxon>
        <taxon>Pseudomonadati</taxon>
        <taxon>Pseudomonadota</taxon>
        <taxon>Gammaproteobacteria</taxon>
        <taxon>Cellvibrionales</taxon>
        <taxon>Halieaceae</taxon>
        <taxon>Parahaliea</taxon>
    </lineage>
</organism>
<keyword evidence="2 3" id="KW-0560">Oxidoreductase</keyword>
<dbReference type="PANTHER" id="PTHR24321">
    <property type="entry name" value="DEHYDROGENASES, SHORT CHAIN"/>
    <property type="match status" value="1"/>
</dbReference>
<evidence type="ECO:0000256" key="1">
    <source>
        <dbReference type="ARBA" id="ARBA00006484"/>
    </source>
</evidence>
<dbReference type="EMBL" id="VRYZ01000001">
    <property type="protein sequence ID" value="TXS95068.1"/>
    <property type="molecule type" value="Genomic_DNA"/>
</dbReference>
<sequence>MDFENRVVLVTGGGAGLGEACALEFAAQGARVAVADWSAESAERVASRINDNGGEAIALAIDVSRADQVDEMVNRILSPWGRLDVAVNNAGVSAPIKPLAETEEDDYERLMGVNLKGVWLCMRAELRQMLKQGGGNIVNMASALSKRVFPGASFYVASKFAVAGMTRTAALEYAEQGIRINAVCPGNVRTPLLESTTDAQTQQILAGLHAMKRMGTPEEVAQAVLWLASGRASFCTGNLMSVDGGWTAG</sequence>
<evidence type="ECO:0000256" key="2">
    <source>
        <dbReference type="ARBA" id="ARBA00023002"/>
    </source>
</evidence>